<dbReference type="Pfam" id="PF10728">
    <property type="entry name" value="DUF2520"/>
    <property type="match status" value="1"/>
</dbReference>
<dbReference type="KEGG" id="ccyn:CGC48_00405"/>
<dbReference type="PANTHER" id="PTHR40459">
    <property type="entry name" value="CONSERVED HYPOTHETICAL ALANINE AND LEUCINE RICH PROTEIN"/>
    <property type="match status" value="1"/>
</dbReference>
<dbReference type="SUPFAM" id="SSF51735">
    <property type="entry name" value="NAD(P)-binding Rossmann-fold domains"/>
    <property type="match status" value="1"/>
</dbReference>
<dbReference type="InterPro" id="IPR018931">
    <property type="entry name" value="DUF2520"/>
</dbReference>
<gene>
    <name evidence="4" type="ORF">CCYN2B_40135</name>
    <name evidence="3" type="ORF">CGC48_00405</name>
</gene>
<dbReference type="eggNOG" id="COG5495">
    <property type="taxonomic scope" value="Bacteria"/>
</dbReference>
<dbReference type="Proteomes" id="UP000038055">
    <property type="component" value="Unassembled WGS sequence"/>
</dbReference>
<dbReference type="InterPro" id="IPR036291">
    <property type="entry name" value="NAD(P)-bd_dom_sf"/>
</dbReference>
<dbReference type="Gene3D" id="1.10.1040.20">
    <property type="entry name" value="ProC-like, C-terminal domain"/>
    <property type="match status" value="1"/>
</dbReference>
<reference evidence="3 6" key="3">
    <citation type="journal article" date="2017" name="Genome Announc.">
        <title>Twelve Complete Reference Genomes of Clinical Isolates in the Capnocytophaga Genus.</title>
        <authorList>
            <person name="Villarma A."/>
            <person name="Gulvik C.A."/>
            <person name="Rowe L.A."/>
            <person name="Sheth M."/>
            <person name="Juieng P."/>
            <person name="Nicholson A.C."/>
            <person name="Loparev V.N."/>
            <person name="McQuiston J.R."/>
        </authorList>
    </citation>
    <scope>NUCLEOTIDE SEQUENCE [LARGE SCALE GENOMIC DNA]</scope>
    <source>
        <strain evidence="3 6">G7591</strain>
    </source>
</reference>
<reference evidence="4" key="1">
    <citation type="submission" date="2015-01" db="EMBL/GenBank/DDBJ databases">
        <authorList>
            <person name="Xiang T."/>
            <person name="Song Y."/>
            <person name="Huang L."/>
            <person name="Wang B."/>
            <person name="Wu P."/>
        </authorList>
    </citation>
    <scope>NUCLEOTIDE SEQUENCE [LARGE SCALE GENOMIC DNA]</scope>
    <source>
        <strain evidence="4">Ccyn2B</strain>
    </source>
</reference>
<sequence>MERKQKLSLSIIGGGNVAFHLMKVFYNNDKIEVKQLCNRSYFTSHFEQFEVEKITNVSLLKPVDICIIAVKDSAIFEISESLPLSGSLVVHTSGNTDINALSHKNRRGVFYPLQSFSKDVAIDFQQVPICIEANDLSDLNVLQTLARSISSKVYKINSFQRKILHISAVIMNNFTNHLIGISKEICQENEIPFEILATLLTETFEKIQKMEPFDAQTGPARRNDLQTIENHLALLNGNRKEIYKTITNSILETYGNKKL</sequence>
<dbReference type="SUPFAM" id="SSF48179">
    <property type="entry name" value="6-phosphogluconate dehydrogenase C-terminal domain-like"/>
    <property type="match status" value="1"/>
</dbReference>
<dbReference type="RefSeq" id="WP_041993211.1">
    <property type="nucleotide sequence ID" value="NZ_CDOD01000034.1"/>
</dbReference>
<dbReference type="PANTHER" id="PTHR40459:SF1">
    <property type="entry name" value="CONSERVED HYPOTHETICAL ALANINE AND LEUCINE RICH PROTEIN"/>
    <property type="match status" value="1"/>
</dbReference>
<evidence type="ECO:0000313" key="6">
    <source>
        <dbReference type="Proteomes" id="UP000242855"/>
    </source>
</evidence>
<keyword evidence="5" id="KW-1185">Reference proteome</keyword>
<dbReference type="EMBL" id="CDOD01000034">
    <property type="protein sequence ID" value="CEN37565.1"/>
    <property type="molecule type" value="Genomic_DNA"/>
</dbReference>
<dbReference type="STRING" id="28189.CCYN74_40149"/>
<dbReference type="Proteomes" id="UP000242855">
    <property type="component" value="Chromosome"/>
</dbReference>
<dbReference type="Gene3D" id="3.40.50.720">
    <property type="entry name" value="NAD(P)-binding Rossmann-like Domain"/>
    <property type="match status" value="1"/>
</dbReference>
<dbReference type="InterPro" id="IPR037108">
    <property type="entry name" value="TM1727-like_C_sf"/>
</dbReference>
<evidence type="ECO:0000313" key="5">
    <source>
        <dbReference type="Proteomes" id="UP000038055"/>
    </source>
</evidence>
<dbReference type="InterPro" id="IPR028939">
    <property type="entry name" value="P5C_Rdtase_cat_N"/>
</dbReference>
<protein>
    <submittedName>
        <fullName evidence="3">DUF2520 domain-containing protein</fullName>
    </submittedName>
</protein>
<evidence type="ECO:0000259" key="1">
    <source>
        <dbReference type="Pfam" id="PF03807"/>
    </source>
</evidence>
<proteinExistence type="predicted"/>
<evidence type="ECO:0000259" key="2">
    <source>
        <dbReference type="Pfam" id="PF10728"/>
    </source>
</evidence>
<dbReference type="AlphaFoldDB" id="A0A0B7HE76"/>
<dbReference type="InterPro" id="IPR008927">
    <property type="entry name" value="6-PGluconate_DH-like_C_sf"/>
</dbReference>
<accession>A0A0B7HE76</accession>
<evidence type="ECO:0000313" key="4">
    <source>
        <dbReference type="EMBL" id="CEN37565.1"/>
    </source>
</evidence>
<reference evidence="5" key="2">
    <citation type="submission" date="2015-01" db="EMBL/GenBank/DDBJ databases">
        <authorList>
            <person name="MANFREDI Pablo"/>
        </authorList>
    </citation>
    <scope>NUCLEOTIDE SEQUENCE [LARGE SCALE GENOMIC DNA]</scope>
    <source>
        <strain evidence="5">Ccyn2B</strain>
    </source>
</reference>
<organism evidence="4 5">
    <name type="scientific">Capnocytophaga cynodegmi</name>
    <dbReference type="NCBI Taxonomy" id="28189"/>
    <lineage>
        <taxon>Bacteria</taxon>
        <taxon>Pseudomonadati</taxon>
        <taxon>Bacteroidota</taxon>
        <taxon>Flavobacteriia</taxon>
        <taxon>Flavobacteriales</taxon>
        <taxon>Flavobacteriaceae</taxon>
        <taxon>Capnocytophaga</taxon>
    </lineage>
</organism>
<feature type="domain" description="Pyrroline-5-carboxylate reductase catalytic N-terminal" evidence="1">
    <location>
        <begin position="10"/>
        <end position="92"/>
    </location>
</feature>
<evidence type="ECO:0000313" key="3">
    <source>
        <dbReference type="EMBL" id="ATA67215.1"/>
    </source>
</evidence>
<dbReference type="EMBL" id="CP022378">
    <property type="protein sequence ID" value="ATA67215.1"/>
    <property type="molecule type" value="Genomic_DNA"/>
</dbReference>
<name>A0A0B7HE76_9FLAO</name>
<feature type="domain" description="DUF2520" evidence="2">
    <location>
        <begin position="127"/>
        <end position="249"/>
    </location>
</feature>
<dbReference type="Pfam" id="PF03807">
    <property type="entry name" value="F420_oxidored"/>
    <property type="match status" value="1"/>
</dbReference>
<dbReference type="GeneID" id="96780253"/>